<dbReference type="AlphaFoldDB" id="A0A183C2U1"/>
<reference evidence="3" key="2">
    <citation type="submission" date="2016-06" db="UniProtKB">
        <authorList>
            <consortium name="WormBaseParasite"/>
        </authorList>
    </citation>
    <scope>IDENTIFICATION</scope>
</reference>
<keyword evidence="2" id="KW-1185">Reference proteome</keyword>
<name>A0A183C2U1_GLOPA</name>
<feature type="compositionally biased region" description="Basic residues" evidence="1">
    <location>
        <begin position="522"/>
        <end position="533"/>
    </location>
</feature>
<protein>
    <submittedName>
        <fullName evidence="3">Uncharacterized protein</fullName>
    </submittedName>
</protein>
<organism evidence="2 3">
    <name type="scientific">Globodera pallida</name>
    <name type="common">Potato cyst nematode worm</name>
    <name type="synonym">Heterodera pallida</name>
    <dbReference type="NCBI Taxonomy" id="36090"/>
    <lineage>
        <taxon>Eukaryota</taxon>
        <taxon>Metazoa</taxon>
        <taxon>Ecdysozoa</taxon>
        <taxon>Nematoda</taxon>
        <taxon>Chromadorea</taxon>
        <taxon>Rhabditida</taxon>
        <taxon>Tylenchina</taxon>
        <taxon>Tylenchomorpha</taxon>
        <taxon>Tylenchoidea</taxon>
        <taxon>Heteroderidae</taxon>
        <taxon>Heteroderinae</taxon>
        <taxon>Globodera</taxon>
    </lineage>
</organism>
<accession>A0A183C2U1</accession>
<proteinExistence type="predicted"/>
<reference evidence="2" key="1">
    <citation type="submission" date="2014-05" db="EMBL/GenBank/DDBJ databases">
        <title>The genome and life-stage specific transcriptomes of Globodera pallida elucidate key aspects of plant parasitism by a cyst nematode.</title>
        <authorList>
            <person name="Cotton J.A."/>
            <person name="Lilley C.J."/>
            <person name="Jones L.M."/>
            <person name="Kikuchi T."/>
            <person name="Reid A.J."/>
            <person name="Thorpe P."/>
            <person name="Tsai I.J."/>
            <person name="Beasley H."/>
            <person name="Blok V."/>
            <person name="Cock P.J.A."/>
            <person name="Van den Akker S.E."/>
            <person name="Holroyd N."/>
            <person name="Hunt M."/>
            <person name="Mantelin S."/>
            <person name="Naghra H."/>
            <person name="Pain A."/>
            <person name="Palomares-Rius J.E."/>
            <person name="Zarowiecki M."/>
            <person name="Berriman M."/>
            <person name="Jones J.T."/>
            <person name="Urwin P.E."/>
        </authorList>
    </citation>
    <scope>NUCLEOTIDE SEQUENCE [LARGE SCALE GENOMIC DNA]</scope>
    <source>
        <strain evidence="2">Lindley</strain>
    </source>
</reference>
<feature type="region of interest" description="Disordered" evidence="1">
    <location>
        <begin position="440"/>
        <end position="534"/>
    </location>
</feature>
<evidence type="ECO:0000256" key="1">
    <source>
        <dbReference type="SAM" id="MobiDB-lite"/>
    </source>
</evidence>
<dbReference type="Proteomes" id="UP000050741">
    <property type="component" value="Unassembled WGS sequence"/>
</dbReference>
<evidence type="ECO:0000313" key="3">
    <source>
        <dbReference type="WBParaSite" id="GPLIN_000718500"/>
    </source>
</evidence>
<feature type="compositionally biased region" description="Basic and acidic residues" evidence="1">
    <location>
        <begin position="510"/>
        <end position="521"/>
    </location>
</feature>
<feature type="compositionally biased region" description="Polar residues" evidence="1">
    <location>
        <begin position="447"/>
        <end position="464"/>
    </location>
</feature>
<sequence>MQSFENDFSLYNTNNEQQPKKRYSDREVLFIPPWETKIGQLQQVVRTIQRNSDAVLDNRGAVIVRCYPYRSGTYMHLVYNLIYATLASNAQFGPAQSPNEIRPILLNYNTQQSASNPSVVGPQAAAFTSGVLHFGQQQQWTDFVLIRVHFSSHEPAMCFMQSFNRSVVRVFDRRQMRMPFCHSDLTRPERVLRNHLQQLCDEKNSGANNRAPTHQGQQQYRGRFFSFAPRYYHNGFQMYKDFSSGRVELVPWEQFSESQYLHVLVASLRKFAAMYKQKECFVIIQNVAEHTGSSEADMERITSVVYSIVSTEAYRQRCIHIKQKLELFKNAATGTFADQQQHAYATAGAPPFSHASNHLPQRIERLPRRTGGASRAATAQHGACYFCGFLLKQQKEGHSAGGEGKETMATRPPLIRVQFRVREAAIAFCQMFKEHQMVLHQKRREQQQMSGKDNDEGATQQNAKGNDCDGEDQTDSYSDLSDLDVFSSSEGGDEAADHHQQQQQRKKNAHKDDGGVKATGEKKKKKLQNHRQQHSLDTFITAAFAHRDLTPPELALGYALRQHCREQNDSANKRYYVFPRAGRVFERLDG</sequence>
<dbReference type="WBParaSite" id="GPLIN_000718500">
    <property type="protein sequence ID" value="GPLIN_000718500"/>
    <property type="gene ID" value="GPLIN_000718500"/>
</dbReference>
<evidence type="ECO:0000313" key="2">
    <source>
        <dbReference type="Proteomes" id="UP000050741"/>
    </source>
</evidence>
<feature type="compositionally biased region" description="Low complexity" evidence="1">
    <location>
        <begin position="475"/>
        <end position="489"/>
    </location>
</feature>